<dbReference type="RefSeq" id="XP_062719155.1">
    <property type="nucleotide sequence ID" value="XM_062868048.1"/>
</dbReference>
<dbReference type="GO" id="GO:0005778">
    <property type="term" value="C:peroxisomal membrane"/>
    <property type="evidence" value="ECO:0007669"/>
    <property type="project" value="TreeGrafter"/>
</dbReference>
<evidence type="ECO:0000313" key="5">
    <source>
        <dbReference type="Proteomes" id="UP001273166"/>
    </source>
</evidence>
<evidence type="ECO:0000256" key="1">
    <source>
        <dbReference type="ARBA" id="ARBA00022737"/>
    </source>
</evidence>
<keyword evidence="1" id="KW-0677">Repeat</keyword>
<dbReference type="GO" id="GO:0005052">
    <property type="term" value="F:peroxisome matrix targeting signal-1 binding"/>
    <property type="evidence" value="ECO:0007669"/>
    <property type="project" value="TreeGrafter"/>
</dbReference>
<feature type="compositionally biased region" description="Polar residues" evidence="3">
    <location>
        <begin position="363"/>
        <end position="373"/>
    </location>
</feature>
<dbReference type="GO" id="GO:0005829">
    <property type="term" value="C:cytosol"/>
    <property type="evidence" value="ECO:0007669"/>
    <property type="project" value="TreeGrafter"/>
</dbReference>
<dbReference type="Gene3D" id="6.10.280.230">
    <property type="match status" value="1"/>
</dbReference>
<evidence type="ECO:0000256" key="2">
    <source>
        <dbReference type="ARBA" id="ARBA00022803"/>
    </source>
</evidence>
<evidence type="ECO:0000256" key="3">
    <source>
        <dbReference type="SAM" id="MobiDB-lite"/>
    </source>
</evidence>
<dbReference type="PANTHER" id="PTHR10130:SF4">
    <property type="entry name" value="MICROBODY (PEROXISOME) BIOGENESIS PROTEIN PEROXIN 20 (EUROFUNG)"/>
    <property type="match status" value="1"/>
</dbReference>
<dbReference type="GeneID" id="87886877"/>
<organism evidence="4 5">
    <name type="scientific">Chaetomium strumarium</name>
    <dbReference type="NCBI Taxonomy" id="1170767"/>
    <lineage>
        <taxon>Eukaryota</taxon>
        <taxon>Fungi</taxon>
        <taxon>Dikarya</taxon>
        <taxon>Ascomycota</taxon>
        <taxon>Pezizomycotina</taxon>
        <taxon>Sordariomycetes</taxon>
        <taxon>Sordariomycetidae</taxon>
        <taxon>Sordariales</taxon>
        <taxon>Chaetomiaceae</taxon>
        <taxon>Chaetomium</taxon>
    </lineage>
</organism>
<dbReference type="Proteomes" id="UP001273166">
    <property type="component" value="Unassembled WGS sequence"/>
</dbReference>
<dbReference type="AlphaFoldDB" id="A0AAJ0GP94"/>
<comment type="caution">
    <text evidence="4">The sequence shown here is derived from an EMBL/GenBank/DDBJ whole genome shotgun (WGS) entry which is preliminary data.</text>
</comment>
<gene>
    <name evidence="4" type="ORF">B0T15DRAFT_513566</name>
</gene>
<reference evidence="4" key="1">
    <citation type="journal article" date="2023" name="Mol. Phylogenet. Evol.">
        <title>Genome-scale phylogeny and comparative genomics of the fungal order Sordariales.</title>
        <authorList>
            <person name="Hensen N."/>
            <person name="Bonometti L."/>
            <person name="Westerberg I."/>
            <person name="Brannstrom I.O."/>
            <person name="Guillou S."/>
            <person name="Cros-Aarteil S."/>
            <person name="Calhoun S."/>
            <person name="Haridas S."/>
            <person name="Kuo A."/>
            <person name="Mondo S."/>
            <person name="Pangilinan J."/>
            <person name="Riley R."/>
            <person name="LaButti K."/>
            <person name="Andreopoulos B."/>
            <person name="Lipzen A."/>
            <person name="Chen C."/>
            <person name="Yan M."/>
            <person name="Daum C."/>
            <person name="Ng V."/>
            <person name="Clum A."/>
            <person name="Steindorff A."/>
            <person name="Ohm R.A."/>
            <person name="Martin F."/>
            <person name="Silar P."/>
            <person name="Natvig D.O."/>
            <person name="Lalanne C."/>
            <person name="Gautier V."/>
            <person name="Ament-Velasquez S.L."/>
            <person name="Kruys A."/>
            <person name="Hutchinson M.I."/>
            <person name="Powell A.J."/>
            <person name="Barry K."/>
            <person name="Miller A.N."/>
            <person name="Grigoriev I.V."/>
            <person name="Debuchy R."/>
            <person name="Gladieux P."/>
            <person name="Hiltunen Thoren M."/>
            <person name="Johannesson H."/>
        </authorList>
    </citation>
    <scope>NUCLEOTIDE SEQUENCE</scope>
    <source>
        <strain evidence="4">CBS 333.67</strain>
    </source>
</reference>
<dbReference type="EMBL" id="JAUDZG010000006">
    <property type="protein sequence ID" value="KAK3303375.1"/>
    <property type="molecule type" value="Genomic_DNA"/>
</dbReference>
<evidence type="ECO:0000313" key="4">
    <source>
        <dbReference type="EMBL" id="KAK3303375.1"/>
    </source>
</evidence>
<feature type="region of interest" description="Disordered" evidence="3">
    <location>
        <begin position="335"/>
        <end position="373"/>
    </location>
</feature>
<feature type="compositionally biased region" description="Basic and acidic residues" evidence="3">
    <location>
        <begin position="339"/>
        <end position="350"/>
    </location>
</feature>
<dbReference type="PANTHER" id="PTHR10130">
    <property type="entry name" value="PEROXISOMAL TARGETING SIGNAL 1 RECEPTOR PEX5"/>
    <property type="match status" value="1"/>
</dbReference>
<evidence type="ECO:0008006" key="6">
    <source>
        <dbReference type="Google" id="ProtNLM"/>
    </source>
</evidence>
<dbReference type="GO" id="GO:0016560">
    <property type="term" value="P:protein import into peroxisome matrix, docking"/>
    <property type="evidence" value="ECO:0007669"/>
    <property type="project" value="TreeGrafter"/>
</dbReference>
<proteinExistence type="predicted"/>
<dbReference type="InterPro" id="IPR024111">
    <property type="entry name" value="PEX5/PEX5L"/>
</dbReference>
<sequence length="373" mass="39731">MADNMCGPSNGAKDLLAHADRDRTIHQDRLVNAPQAGPGNAFRSQLPVDHGAAEMAFGNFQEGGAPMDATFNPGLHMTTVAPIGHHAPGAPAYGPPAVGTPMSMGYAGPSAPAARLASPLIGSDSHQEWVNQFARMQVAPGAAGPGTAMPNHLMNPAMRLQSAPFGAPMLGGAPPALLPFHGPVMNAGTQEQAQVGPLQDNAALIDDEAFNRAFDEYDDVFVDQSADWEEKQKLANTEFIKAQDQWMAEHGPRAESKRVVTPPTAEEMKVIDADLEKIAQEQDKKRSEDELARAAGEIVNSVIDDDSDKFKNSRFFELMRRIRDREVVIAGDNFVDTATGEKVEQSHSDEGDSGFNSEAIANGESNGAGSHSA</sequence>
<keyword evidence="2" id="KW-0802">TPR repeat</keyword>
<accession>A0AAJ0GP94</accession>
<keyword evidence="5" id="KW-1185">Reference proteome</keyword>
<reference evidence="4" key="2">
    <citation type="submission" date="2023-06" db="EMBL/GenBank/DDBJ databases">
        <authorList>
            <consortium name="Lawrence Berkeley National Laboratory"/>
            <person name="Mondo S.J."/>
            <person name="Hensen N."/>
            <person name="Bonometti L."/>
            <person name="Westerberg I."/>
            <person name="Brannstrom I.O."/>
            <person name="Guillou S."/>
            <person name="Cros-Aarteil S."/>
            <person name="Calhoun S."/>
            <person name="Haridas S."/>
            <person name="Kuo A."/>
            <person name="Pangilinan J."/>
            <person name="Riley R."/>
            <person name="Labutti K."/>
            <person name="Andreopoulos B."/>
            <person name="Lipzen A."/>
            <person name="Chen C."/>
            <person name="Yanf M."/>
            <person name="Daum C."/>
            <person name="Ng V."/>
            <person name="Clum A."/>
            <person name="Steindorff A."/>
            <person name="Ohm R."/>
            <person name="Martin F."/>
            <person name="Silar P."/>
            <person name="Natvig D."/>
            <person name="Lalanne C."/>
            <person name="Gautier V."/>
            <person name="Ament-Velasquez S.L."/>
            <person name="Kruys A."/>
            <person name="Hutchinson M.I."/>
            <person name="Powell A.J."/>
            <person name="Barry K."/>
            <person name="Miller A.N."/>
            <person name="Grigoriev I.V."/>
            <person name="Debuchy R."/>
            <person name="Gladieux P."/>
            <person name="Thoren M.H."/>
            <person name="Johannesson H."/>
        </authorList>
    </citation>
    <scope>NUCLEOTIDE SEQUENCE</scope>
    <source>
        <strain evidence="4">CBS 333.67</strain>
    </source>
</reference>
<protein>
    <recommendedName>
        <fullName evidence="6">Peroxin 20</fullName>
    </recommendedName>
</protein>
<name>A0AAJ0GP94_9PEZI</name>